<evidence type="ECO:0000313" key="1">
    <source>
        <dbReference type="EMBL" id="GIQ68421.1"/>
    </source>
</evidence>
<keyword evidence="2" id="KW-1185">Reference proteome</keyword>
<dbReference type="Proteomes" id="UP000677918">
    <property type="component" value="Unassembled WGS sequence"/>
</dbReference>
<comment type="caution">
    <text evidence="1">The sequence shown here is derived from an EMBL/GenBank/DDBJ whole genome shotgun (WGS) entry which is preliminary data.</text>
</comment>
<protein>
    <recommendedName>
        <fullName evidence="3">DUF2225 domain-containing protein</fullName>
    </recommendedName>
</protein>
<dbReference type="RefSeq" id="WP_213411005.1">
    <property type="nucleotide sequence ID" value="NZ_BOVK01000015.1"/>
</dbReference>
<dbReference type="Gene3D" id="1.25.40.10">
    <property type="entry name" value="Tetratricopeptide repeat domain"/>
    <property type="match status" value="1"/>
</dbReference>
<name>A0A8J4M2D3_9BACL</name>
<proteinExistence type="predicted"/>
<dbReference type="Pfam" id="PF09986">
    <property type="entry name" value="DUF2225"/>
    <property type="match status" value="1"/>
</dbReference>
<evidence type="ECO:0000313" key="2">
    <source>
        <dbReference type="Proteomes" id="UP000677918"/>
    </source>
</evidence>
<dbReference type="EMBL" id="BOVK01000015">
    <property type="protein sequence ID" value="GIQ68421.1"/>
    <property type="molecule type" value="Genomic_DNA"/>
</dbReference>
<dbReference type="AlphaFoldDB" id="A0A8J4M2D3"/>
<dbReference type="InterPro" id="IPR018708">
    <property type="entry name" value="DUF2225"/>
</dbReference>
<organism evidence="1 2">
    <name type="scientific">Xylanibacillus composti</name>
    <dbReference type="NCBI Taxonomy" id="1572762"/>
    <lineage>
        <taxon>Bacteria</taxon>
        <taxon>Bacillati</taxon>
        <taxon>Bacillota</taxon>
        <taxon>Bacilli</taxon>
        <taxon>Bacillales</taxon>
        <taxon>Paenibacillaceae</taxon>
        <taxon>Xylanibacillus</taxon>
    </lineage>
</organism>
<dbReference type="SUPFAM" id="SSF48452">
    <property type="entry name" value="TPR-like"/>
    <property type="match status" value="1"/>
</dbReference>
<evidence type="ECO:0008006" key="3">
    <source>
        <dbReference type="Google" id="ProtNLM"/>
    </source>
</evidence>
<gene>
    <name evidence="1" type="ORF">XYCOK13_12450</name>
</gene>
<dbReference type="InterPro" id="IPR011990">
    <property type="entry name" value="TPR-like_helical_dom_sf"/>
</dbReference>
<sequence length="240" mass="28316">MVEPLYQKEVTCHHCGMGFKTSRVRPSFKKPVRRDTDFCAYYMDETANPEFYVVRVCPYCGFASTESFSESLTDAQKLQFQDKIANYWQITDYGGARSWEEAMKCYKLALLCAQLKKEKPRVISGILHHIAWLYRYKKNHEQESKFLEFALESYIEVYEQEGASVNDARLMYLIGELSRRLKRYNEAVRWFSRVVNDKTIMDAAMIQASREQWQMVREDMQRDKLSPEAIEEINKEAENA</sequence>
<accession>A0A8J4M2D3</accession>
<reference evidence="1" key="1">
    <citation type="submission" date="2021-04" db="EMBL/GenBank/DDBJ databases">
        <title>Draft genome sequence of Xylanibacillus composti strain K13.</title>
        <authorList>
            <person name="Uke A."/>
            <person name="Chhe C."/>
            <person name="Baramee S."/>
            <person name="Kosugi A."/>
        </authorList>
    </citation>
    <scope>NUCLEOTIDE SEQUENCE</scope>
    <source>
        <strain evidence="1">K13</strain>
    </source>
</reference>